<evidence type="ECO:0000313" key="3">
    <source>
        <dbReference type="Proteomes" id="UP000193484"/>
    </source>
</evidence>
<name>A0A1X1RF70_MYCFA</name>
<dbReference type="InterPro" id="IPR003870">
    <property type="entry name" value="DUF222"/>
</dbReference>
<accession>A0A1X1RF70</accession>
<gene>
    <name evidence="2" type="ORF">AWC04_09490</name>
</gene>
<dbReference type="RefSeq" id="WP_165757665.1">
    <property type="nucleotide sequence ID" value="NZ_LQOJ01000031.1"/>
</dbReference>
<comment type="caution">
    <text evidence="2">The sequence shown here is derived from an EMBL/GenBank/DDBJ whole genome shotgun (WGS) entry which is preliminary data.</text>
</comment>
<dbReference type="AlphaFoldDB" id="A0A1X1RF70"/>
<keyword evidence="3" id="KW-1185">Reference proteome</keyword>
<organism evidence="2 3">
    <name type="scientific">Mycolicibacterium fallax</name>
    <name type="common">Mycobacterium fallax</name>
    <dbReference type="NCBI Taxonomy" id="1793"/>
    <lineage>
        <taxon>Bacteria</taxon>
        <taxon>Bacillati</taxon>
        <taxon>Actinomycetota</taxon>
        <taxon>Actinomycetes</taxon>
        <taxon>Mycobacteriales</taxon>
        <taxon>Mycobacteriaceae</taxon>
        <taxon>Mycolicibacterium</taxon>
    </lineage>
</organism>
<dbReference type="EMBL" id="LQOJ01000031">
    <property type="protein sequence ID" value="ORV04363.1"/>
    <property type="molecule type" value="Genomic_DNA"/>
</dbReference>
<evidence type="ECO:0000259" key="1">
    <source>
        <dbReference type="Pfam" id="PF02720"/>
    </source>
</evidence>
<reference evidence="2 3" key="1">
    <citation type="submission" date="2016-01" db="EMBL/GenBank/DDBJ databases">
        <title>The new phylogeny of the genus Mycobacterium.</title>
        <authorList>
            <person name="Tarcisio F."/>
            <person name="Conor M."/>
            <person name="Antonella G."/>
            <person name="Elisabetta G."/>
            <person name="Giulia F.S."/>
            <person name="Sara T."/>
            <person name="Anna F."/>
            <person name="Clotilde B."/>
            <person name="Roberto B."/>
            <person name="Veronica D.S."/>
            <person name="Fabio R."/>
            <person name="Monica P."/>
            <person name="Olivier J."/>
            <person name="Enrico T."/>
            <person name="Nicola S."/>
        </authorList>
    </citation>
    <scope>NUCLEOTIDE SEQUENCE [LARGE SCALE GENOMIC DNA]</scope>
    <source>
        <strain evidence="2 3">DSM 44179</strain>
    </source>
</reference>
<evidence type="ECO:0000313" key="2">
    <source>
        <dbReference type="EMBL" id="ORV04363.1"/>
    </source>
</evidence>
<sequence>MFESTVHDPGELAALDDAALIDTITDATRITAAIEARRLAALAEFAHRRCDQALHPSWGCDDWDNAAAEIAAALTPHHGRAMNLMDTGLALRDRLPAIGALLLGGHITAATATTIAHRTALINDPTALTHVDTDLADAATGWGPLSNYKLDQAIDTIVDRHDPDAVRRARTTIRSRDITIGDPRTDRDGLTALYGRLATPDAALLDATLTAMAKSVCDDDPRTLAQRRADALGALAAHTDHLTCACEDPDCTAKTGPHPATHITIHILANAACVLSIGFRPFER</sequence>
<feature type="domain" description="DUF222" evidence="1">
    <location>
        <begin position="28"/>
        <end position="271"/>
    </location>
</feature>
<dbReference type="Proteomes" id="UP000193484">
    <property type="component" value="Unassembled WGS sequence"/>
</dbReference>
<dbReference type="STRING" id="1793.AWC04_09490"/>
<protein>
    <recommendedName>
        <fullName evidence="1">DUF222 domain-containing protein</fullName>
    </recommendedName>
</protein>
<proteinExistence type="predicted"/>
<dbReference type="Pfam" id="PF02720">
    <property type="entry name" value="DUF222"/>
    <property type="match status" value="1"/>
</dbReference>